<evidence type="ECO:0000313" key="3">
    <source>
        <dbReference type="Proteomes" id="UP000320386"/>
    </source>
</evidence>
<keyword evidence="3" id="KW-1185">Reference proteome</keyword>
<organism evidence="2 3">
    <name type="scientific">Mucisphaera calidilacus</name>
    <dbReference type="NCBI Taxonomy" id="2527982"/>
    <lineage>
        <taxon>Bacteria</taxon>
        <taxon>Pseudomonadati</taxon>
        <taxon>Planctomycetota</taxon>
        <taxon>Phycisphaerae</taxon>
        <taxon>Phycisphaerales</taxon>
        <taxon>Phycisphaeraceae</taxon>
        <taxon>Mucisphaera</taxon>
    </lineage>
</organism>
<accession>A0A518BU49</accession>
<dbReference type="RefSeq" id="WP_145444645.1">
    <property type="nucleotide sequence ID" value="NZ_CP036280.1"/>
</dbReference>
<name>A0A518BU49_9BACT</name>
<protein>
    <recommendedName>
        <fullName evidence="4">PEP-CTERM protein-sorting domain-containing protein</fullName>
    </recommendedName>
</protein>
<dbReference type="AlphaFoldDB" id="A0A518BU49"/>
<sequence length="259" mass="26327" precursor="true">MNHTQLTITLLTALGIGTACASAADVGFDDASAAAYSDGWDNFDDGNTGGGPGMGGWVFGGNAVSGTTVDIASSAGLGGGVAAIDTDGKAFKIHDTSGGFVDVFRFFDPEGLDAGQVFTMEMAVNFRGGFKGMDLRGTDTSTIFNLNVGGDDYTVGQATTGSGSLGNAYSNDTRFTLEFVQTTLAGGEWTVTRSGGIDDVDTGTYTGRAGSIKLYSGSQGSFGEDAIYYNNFSVTPIPAPGAAACGLLGLGGLALRRNR</sequence>
<dbReference type="KEGG" id="mcad:Pan265_03270"/>
<evidence type="ECO:0008006" key="4">
    <source>
        <dbReference type="Google" id="ProtNLM"/>
    </source>
</evidence>
<feature type="signal peptide" evidence="1">
    <location>
        <begin position="1"/>
        <end position="23"/>
    </location>
</feature>
<evidence type="ECO:0000256" key="1">
    <source>
        <dbReference type="SAM" id="SignalP"/>
    </source>
</evidence>
<reference evidence="2 3" key="1">
    <citation type="submission" date="2019-02" db="EMBL/GenBank/DDBJ databases">
        <title>Deep-cultivation of Planctomycetes and their phenomic and genomic characterization uncovers novel biology.</title>
        <authorList>
            <person name="Wiegand S."/>
            <person name="Jogler M."/>
            <person name="Boedeker C."/>
            <person name="Pinto D."/>
            <person name="Vollmers J."/>
            <person name="Rivas-Marin E."/>
            <person name="Kohn T."/>
            <person name="Peeters S.H."/>
            <person name="Heuer A."/>
            <person name="Rast P."/>
            <person name="Oberbeckmann S."/>
            <person name="Bunk B."/>
            <person name="Jeske O."/>
            <person name="Meyerdierks A."/>
            <person name="Storesund J.E."/>
            <person name="Kallscheuer N."/>
            <person name="Luecker S."/>
            <person name="Lage O.M."/>
            <person name="Pohl T."/>
            <person name="Merkel B.J."/>
            <person name="Hornburger P."/>
            <person name="Mueller R.-W."/>
            <person name="Bruemmer F."/>
            <person name="Labrenz M."/>
            <person name="Spormann A.M."/>
            <person name="Op den Camp H."/>
            <person name="Overmann J."/>
            <person name="Amann R."/>
            <person name="Jetten M.S.M."/>
            <person name="Mascher T."/>
            <person name="Medema M.H."/>
            <person name="Devos D.P."/>
            <person name="Kaster A.-K."/>
            <person name="Ovreas L."/>
            <person name="Rohde M."/>
            <person name="Galperin M.Y."/>
            <person name="Jogler C."/>
        </authorList>
    </citation>
    <scope>NUCLEOTIDE SEQUENCE [LARGE SCALE GENOMIC DNA]</scope>
    <source>
        <strain evidence="2 3">Pan265</strain>
    </source>
</reference>
<proteinExistence type="predicted"/>
<dbReference type="OrthoDB" id="1652165at2"/>
<dbReference type="EMBL" id="CP036280">
    <property type="protein sequence ID" value="QDU70499.1"/>
    <property type="molecule type" value="Genomic_DNA"/>
</dbReference>
<dbReference type="Proteomes" id="UP000320386">
    <property type="component" value="Chromosome"/>
</dbReference>
<feature type="chain" id="PRO_5022230910" description="PEP-CTERM protein-sorting domain-containing protein" evidence="1">
    <location>
        <begin position="24"/>
        <end position="259"/>
    </location>
</feature>
<keyword evidence="1" id="KW-0732">Signal</keyword>
<evidence type="ECO:0000313" key="2">
    <source>
        <dbReference type="EMBL" id="QDU70499.1"/>
    </source>
</evidence>
<gene>
    <name evidence="2" type="ORF">Pan265_03270</name>
</gene>